<dbReference type="AlphaFoldDB" id="A0A3D8HJ20"/>
<dbReference type="InterPro" id="IPR007842">
    <property type="entry name" value="HEPN_dom"/>
</dbReference>
<comment type="caution">
    <text evidence="4">The sequence shown here is derived from an EMBL/GenBank/DDBJ whole genome shotgun (WGS) entry which is preliminary data.</text>
</comment>
<reference evidence="4 5" key="1">
    <citation type="submission" date="2018-07" db="EMBL/GenBank/DDBJ databases">
        <title>Parabacteroides acidifaciens nov. sp., isolated from human feces.</title>
        <authorList>
            <person name="Wang Y.J."/>
        </authorList>
    </citation>
    <scope>NUCLEOTIDE SEQUENCE [LARGE SCALE GENOMIC DNA]</scope>
    <source>
        <strain evidence="4 5">426-9</strain>
    </source>
</reference>
<dbReference type="Gene3D" id="1.20.120.330">
    <property type="entry name" value="Nucleotidyltransferases domain 2"/>
    <property type="match status" value="1"/>
</dbReference>
<dbReference type="Proteomes" id="UP000256321">
    <property type="component" value="Unassembled WGS sequence"/>
</dbReference>
<gene>
    <name evidence="4" type="ORF">DWU89_00970</name>
    <name evidence="3" type="ORF">H8784_00945</name>
</gene>
<reference evidence="3 6" key="2">
    <citation type="submission" date="2020-08" db="EMBL/GenBank/DDBJ databases">
        <title>Genome public.</title>
        <authorList>
            <person name="Liu C."/>
            <person name="Sun Q."/>
        </authorList>
    </citation>
    <scope>NUCLEOTIDE SEQUENCE [LARGE SCALE GENOMIC DNA]</scope>
    <source>
        <strain evidence="3 6">426_9</strain>
    </source>
</reference>
<dbReference type="EMBL" id="QREV01000002">
    <property type="protein sequence ID" value="RDU50921.1"/>
    <property type="molecule type" value="Genomic_DNA"/>
</dbReference>
<dbReference type="PANTHER" id="PTHR36565:SF1">
    <property type="entry name" value="UPF0332 PROTEIN TM_1000"/>
    <property type="match status" value="1"/>
</dbReference>
<evidence type="ECO:0000313" key="4">
    <source>
        <dbReference type="EMBL" id="RDU50921.1"/>
    </source>
</evidence>
<dbReference type="InterPro" id="IPR052226">
    <property type="entry name" value="UPF0332_toxin"/>
</dbReference>
<accession>A0A3D8HJ20</accession>
<evidence type="ECO:0000313" key="3">
    <source>
        <dbReference type="EMBL" id="MBC8600287.1"/>
    </source>
</evidence>
<evidence type="ECO:0000313" key="5">
    <source>
        <dbReference type="Proteomes" id="UP000256321"/>
    </source>
</evidence>
<dbReference type="EMBL" id="JACRTI010000002">
    <property type="protein sequence ID" value="MBC8600287.1"/>
    <property type="molecule type" value="Genomic_DNA"/>
</dbReference>
<dbReference type="Proteomes" id="UP000629596">
    <property type="component" value="Unassembled WGS sequence"/>
</dbReference>
<sequence length="133" mass="15501">MTLSIEEKKAIIEYRIQKAWNSIREAEDNAKLGYWTLAASRLYYAAYYMASALLVDKGIVARSHSGVIHIIGSEFVKKDLLSKEDGRLISRLFNMRQSGDYDDLFDWTEEEVFPFFDKTKTFLNRMEDLISLK</sequence>
<protein>
    <submittedName>
        <fullName evidence="4">HEPN domain-containing protein</fullName>
    </submittedName>
</protein>
<organism evidence="4 5">
    <name type="scientific">Parabacteroides acidifaciens</name>
    <dbReference type="NCBI Taxonomy" id="2290935"/>
    <lineage>
        <taxon>Bacteria</taxon>
        <taxon>Pseudomonadati</taxon>
        <taxon>Bacteroidota</taxon>
        <taxon>Bacteroidia</taxon>
        <taxon>Bacteroidales</taxon>
        <taxon>Tannerellaceae</taxon>
        <taxon>Parabacteroides</taxon>
    </lineage>
</organism>
<dbReference type="RefSeq" id="WP_115497836.1">
    <property type="nucleotide sequence ID" value="NZ_JACRTI010000002.1"/>
</dbReference>
<dbReference type="PANTHER" id="PTHR36565">
    <property type="entry name" value="UPF0332 PROTEIN TM_1000"/>
    <property type="match status" value="1"/>
</dbReference>
<keyword evidence="6" id="KW-1185">Reference proteome</keyword>
<proteinExistence type="inferred from homology"/>
<evidence type="ECO:0000259" key="2">
    <source>
        <dbReference type="Pfam" id="PF05168"/>
    </source>
</evidence>
<name>A0A3D8HJ20_9BACT</name>
<dbReference type="Pfam" id="PF05168">
    <property type="entry name" value="HEPN"/>
    <property type="match status" value="1"/>
</dbReference>
<feature type="domain" description="HEPN" evidence="2">
    <location>
        <begin position="13"/>
        <end position="128"/>
    </location>
</feature>
<evidence type="ECO:0000256" key="1">
    <source>
        <dbReference type="ARBA" id="ARBA00038248"/>
    </source>
</evidence>
<evidence type="ECO:0000313" key="6">
    <source>
        <dbReference type="Proteomes" id="UP000629596"/>
    </source>
</evidence>
<comment type="similarity">
    <text evidence="1">Belongs to the UPF0332 family.</text>
</comment>